<reference evidence="3" key="1">
    <citation type="submission" date="2020-06" db="EMBL/GenBank/DDBJ databases">
        <authorList>
            <person name="Li T."/>
            <person name="Hu X."/>
            <person name="Zhang T."/>
            <person name="Song X."/>
            <person name="Zhang H."/>
            <person name="Dai N."/>
            <person name="Sheng W."/>
            <person name="Hou X."/>
            <person name="Wei L."/>
        </authorList>
    </citation>
    <scope>NUCLEOTIDE SEQUENCE</scope>
    <source>
        <strain evidence="3">K16</strain>
        <tissue evidence="3">Leaf</tissue>
    </source>
</reference>
<gene>
    <name evidence="3" type="ORF">Sango_1466200</name>
</gene>
<evidence type="ECO:0000313" key="4">
    <source>
        <dbReference type="Proteomes" id="UP001289374"/>
    </source>
</evidence>
<feature type="compositionally biased region" description="Basic and acidic residues" evidence="1">
    <location>
        <begin position="84"/>
        <end position="95"/>
    </location>
</feature>
<feature type="compositionally biased region" description="Basic and acidic residues" evidence="1">
    <location>
        <begin position="42"/>
        <end position="52"/>
    </location>
</feature>
<evidence type="ECO:0000256" key="1">
    <source>
        <dbReference type="SAM" id="MobiDB-lite"/>
    </source>
</evidence>
<dbReference type="AlphaFoldDB" id="A0AAE1WMX2"/>
<sequence length="270" mass="28773">MATATAPKVENPKKPTDLNSAPPATDDASATQPPPSSGGGGDEGKGKPDEVAPKASDVDGGGAVTDIQKKMKRAERFGMPVHLSEQEKRNSRAERFGTGSTPVGLDSSKQSEELKRKARAERFGIMQSAPADEEAKKKARLARFGTFGSSSLTDSAEEDKKKARALRFSKLDSSSKANVRGNVEVDGRQPSGDGQGIVVFSYFDLVSYGFPGRVCQLHRASPGESIGFFGARKSVVQVDVIYLSSNSVMNPSTLDCQSVFTQWNFASSFA</sequence>
<name>A0AAE1WMX2_9LAMI</name>
<dbReference type="Proteomes" id="UP001289374">
    <property type="component" value="Unassembled WGS sequence"/>
</dbReference>
<keyword evidence="4" id="KW-1185">Reference proteome</keyword>
<protein>
    <submittedName>
        <fullName evidence="3">Protein MODIFIER OF SNC1 11</fullName>
    </submittedName>
</protein>
<feature type="region of interest" description="Disordered" evidence="1">
    <location>
        <begin position="1"/>
        <end position="112"/>
    </location>
</feature>
<dbReference type="GO" id="GO:0016973">
    <property type="term" value="P:poly(A)+ mRNA export from nucleus"/>
    <property type="evidence" value="ECO:0007669"/>
    <property type="project" value="InterPro"/>
</dbReference>
<dbReference type="GO" id="GO:0005634">
    <property type="term" value="C:nucleus"/>
    <property type="evidence" value="ECO:0007669"/>
    <property type="project" value="TreeGrafter"/>
</dbReference>
<dbReference type="PANTHER" id="PTHR47701">
    <property type="entry name" value="PROTEIN MODIFIER OF SNC1 11"/>
    <property type="match status" value="1"/>
</dbReference>
<accession>A0AAE1WMX2</accession>
<evidence type="ECO:0000313" key="3">
    <source>
        <dbReference type="EMBL" id="KAK4396296.1"/>
    </source>
</evidence>
<reference evidence="3" key="2">
    <citation type="journal article" date="2024" name="Plant">
        <title>Genomic evolution and insights into agronomic trait innovations of Sesamum species.</title>
        <authorList>
            <person name="Miao H."/>
            <person name="Wang L."/>
            <person name="Qu L."/>
            <person name="Liu H."/>
            <person name="Sun Y."/>
            <person name="Le M."/>
            <person name="Wang Q."/>
            <person name="Wei S."/>
            <person name="Zheng Y."/>
            <person name="Lin W."/>
            <person name="Duan Y."/>
            <person name="Cao H."/>
            <person name="Xiong S."/>
            <person name="Wang X."/>
            <person name="Wei L."/>
            <person name="Li C."/>
            <person name="Ma Q."/>
            <person name="Ju M."/>
            <person name="Zhao R."/>
            <person name="Li G."/>
            <person name="Mu C."/>
            <person name="Tian Q."/>
            <person name="Mei H."/>
            <person name="Zhang T."/>
            <person name="Gao T."/>
            <person name="Zhang H."/>
        </authorList>
    </citation>
    <scope>NUCLEOTIDE SEQUENCE</scope>
    <source>
        <strain evidence="3">K16</strain>
    </source>
</reference>
<organism evidence="3 4">
    <name type="scientific">Sesamum angolense</name>
    <dbReference type="NCBI Taxonomy" id="2727404"/>
    <lineage>
        <taxon>Eukaryota</taxon>
        <taxon>Viridiplantae</taxon>
        <taxon>Streptophyta</taxon>
        <taxon>Embryophyta</taxon>
        <taxon>Tracheophyta</taxon>
        <taxon>Spermatophyta</taxon>
        <taxon>Magnoliopsida</taxon>
        <taxon>eudicotyledons</taxon>
        <taxon>Gunneridae</taxon>
        <taxon>Pentapetalae</taxon>
        <taxon>asterids</taxon>
        <taxon>lamiids</taxon>
        <taxon>Lamiales</taxon>
        <taxon>Pedaliaceae</taxon>
        <taxon>Sesamum</taxon>
    </lineage>
</organism>
<dbReference type="PANTHER" id="PTHR47701:SF2">
    <property type="entry name" value="PROTEIN MODIFIER OF SNC1 11"/>
    <property type="match status" value="1"/>
</dbReference>
<dbReference type="EMBL" id="JACGWL010000008">
    <property type="protein sequence ID" value="KAK4396296.1"/>
    <property type="molecule type" value="Genomic_DNA"/>
</dbReference>
<comment type="caution">
    <text evidence="3">The sequence shown here is derived from an EMBL/GenBank/DDBJ whole genome shotgun (WGS) entry which is preliminary data.</text>
</comment>
<dbReference type="Pfam" id="PF18592">
    <property type="entry name" value="Tho1_MOS11_C"/>
    <property type="match status" value="1"/>
</dbReference>
<evidence type="ECO:0000259" key="2">
    <source>
        <dbReference type="Pfam" id="PF18592"/>
    </source>
</evidence>
<proteinExistence type="predicted"/>
<feature type="domain" description="THO1-MOS11 C-terminal" evidence="2">
    <location>
        <begin position="63"/>
        <end position="97"/>
    </location>
</feature>
<dbReference type="InterPro" id="IPR040746">
    <property type="entry name" value="THO1_MOS11_C"/>
</dbReference>
<dbReference type="InterPro" id="IPR044209">
    <property type="entry name" value="MOS11"/>
</dbReference>